<feature type="transmembrane region" description="Helical" evidence="1">
    <location>
        <begin position="104"/>
        <end position="131"/>
    </location>
</feature>
<reference evidence="4" key="1">
    <citation type="journal article" date="2019" name="Int. J. Syst. Evol. Microbiol.">
        <title>The Global Catalogue of Microorganisms (GCM) 10K type strain sequencing project: providing services to taxonomists for standard genome sequencing and annotation.</title>
        <authorList>
            <consortium name="The Broad Institute Genomics Platform"/>
            <consortium name="The Broad Institute Genome Sequencing Center for Infectious Disease"/>
            <person name="Wu L."/>
            <person name="Ma J."/>
        </authorList>
    </citation>
    <scope>NUCLEOTIDE SEQUENCE [LARGE SCALE GENOMIC DNA]</scope>
    <source>
        <strain evidence="4">JCM 18472</strain>
    </source>
</reference>
<gene>
    <name evidence="3" type="ORF">GCM10023342_27700</name>
</gene>
<protein>
    <submittedName>
        <fullName evidence="3">Tripartite tricarboxylate transporter permease</fullName>
    </submittedName>
</protein>
<organism evidence="3 4">
    <name type="scientific">Modicisalibacter zincidurans</name>
    <dbReference type="NCBI Taxonomy" id="1178777"/>
    <lineage>
        <taxon>Bacteria</taxon>
        <taxon>Pseudomonadati</taxon>
        <taxon>Pseudomonadota</taxon>
        <taxon>Gammaproteobacteria</taxon>
        <taxon>Oceanospirillales</taxon>
        <taxon>Halomonadaceae</taxon>
        <taxon>Modicisalibacter</taxon>
    </lineage>
</organism>
<dbReference type="Pfam" id="PF01970">
    <property type="entry name" value="TctA"/>
    <property type="match status" value="1"/>
</dbReference>
<feature type="transmembrane region" description="Helical" evidence="1">
    <location>
        <begin position="16"/>
        <end position="45"/>
    </location>
</feature>
<dbReference type="InterPro" id="IPR002823">
    <property type="entry name" value="DUF112_TM"/>
</dbReference>
<accession>A0ABP9RHZ0</accession>
<evidence type="ECO:0000313" key="4">
    <source>
        <dbReference type="Proteomes" id="UP001500074"/>
    </source>
</evidence>
<dbReference type="PANTHER" id="PTHR35342">
    <property type="entry name" value="TRICARBOXYLIC TRANSPORT PROTEIN"/>
    <property type="match status" value="1"/>
</dbReference>
<feature type="transmembrane region" description="Helical" evidence="1">
    <location>
        <begin position="195"/>
        <end position="216"/>
    </location>
</feature>
<evidence type="ECO:0000256" key="1">
    <source>
        <dbReference type="SAM" id="Phobius"/>
    </source>
</evidence>
<keyword evidence="1" id="KW-0472">Membrane</keyword>
<sequence>METLSFMAAALSPVNLLLAIVGVAAGIVIGALPGLSATMAVAVLVPITFGMPPEAALIMLGAIYTGAIYGGSYAAILVNTPGTPSAIATTFDGYPMAQRGDGDLAVTLSTLSSVLGGLVGALALLTLAPLLAQIALKFGPVEYFWLAIFGLTLISALSEGSTLKGFIGAGIGLLLSTVGVSVIGADIRYAFGSQFLLGGIETISALIGLYCIPVLIDLVATPSPHLQPPGKGRGIRLGEGLRLVWRGKLNAARGAVIGTLVAILPGAGGSIASLVSYSEARRTSKRSERFGHGEPDGVIATETANNATVGGGFIPTFVLGIPGTPPDAVILGALLVQGFRTGPEMFTTNASVTYTFIGGLVIATLLMLPMGLLIGRYAFKSIVSIPKALLVPSIAFMTVIGTYAIRNNPFDVVVMVVLGVIGWVLARYGIKPSPIVLGLILGPIAEQGFVQGYLIGNASGSVFGAFFGRPLSLAIIALVLLSVLYPIWQAYRARRLSKEPEEARP</sequence>
<dbReference type="EMBL" id="BAABKI010000028">
    <property type="protein sequence ID" value="GAA5178100.1"/>
    <property type="molecule type" value="Genomic_DNA"/>
</dbReference>
<feature type="transmembrane region" description="Helical" evidence="1">
    <location>
        <begin position="57"/>
        <end position="76"/>
    </location>
</feature>
<dbReference type="Proteomes" id="UP001500074">
    <property type="component" value="Unassembled WGS sequence"/>
</dbReference>
<evidence type="ECO:0000259" key="2">
    <source>
        <dbReference type="Pfam" id="PF01970"/>
    </source>
</evidence>
<proteinExistence type="predicted"/>
<feature type="transmembrane region" description="Helical" evidence="1">
    <location>
        <begin position="471"/>
        <end position="488"/>
    </location>
</feature>
<feature type="transmembrane region" description="Helical" evidence="1">
    <location>
        <begin position="255"/>
        <end position="277"/>
    </location>
</feature>
<feature type="transmembrane region" description="Helical" evidence="1">
    <location>
        <begin position="412"/>
        <end position="430"/>
    </location>
</feature>
<name>A0ABP9RHZ0_9GAMM</name>
<feature type="transmembrane region" description="Helical" evidence="1">
    <location>
        <begin position="385"/>
        <end position="405"/>
    </location>
</feature>
<keyword evidence="1" id="KW-1133">Transmembrane helix</keyword>
<dbReference type="RefSeq" id="WP_031383595.1">
    <property type="nucleotide sequence ID" value="NZ_BAABKI010000028.1"/>
</dbReference>
<keyword evidence="4" id="KW-1185">Reference proteome</keyword>
<feature type="transmembrane region" description="Helical" evidence="1">
    <location>
        <begin position="354"/>
        <end position="379"/>
    </location>
</feature>
<feature type="transmembrane region" description="Helical" evidence="1">
    <location>
        <begin position="166"/>
        <end position="183"/>
    </location>
</feature>
<feature type="domain" description="DUF112" evidence="2">
    <location>
        <begin position="16"/>
        <end position="437"/>
    </location>
</feature>
<comment type="caution">
    <text evidence="3">The sequence shown here is derived from an EMBL/GenBank/DDBJ whole genome shotgun (WGS) entry which is preliminary data.</text>
</comment>
<keyword evidence="1" id="KW-0812">Transmembrane</keyword>
<dbReference type="PANTHER" id="PTHR35342:SF5">
    <property type="entry name" value="TRICARBOXYLIC TRANSPORT PROTEIN"/>
    <property type="match status" value="1"/>
</dbReference>
<evidence type="ECO:0000313" key="3">
    <source>
        <dbReference type="EMBL" id="GAA5178100.1"/>
    </source>
</evidence>